<name>A0AAD9UBX1_9ROSI</name>
<protein>
    <recommendedName>
        <fullName evidence="1">RNase H type-1 domain-containing protein</fullName>
    </recommendedName>
</protein>
<evidence type="ECO:0000313" key="3">
    <source>
        <dbReference type="Proteomes" id="UP001280121"/>
    </source>
</evidence>
<gene>
    <name evidence="2" type="ORF">Ddye_018748</name>
</gene>
<dbReference type="InterPro" id="IPR053151">
    <property type="entry name" value="RNase_H-like"/>
</dbReference>
<dbReference type="InterPro" id="IPR044730">
    <property type="entry name" value="RNase_H-like_dom_plant"/>
</dbReference>
<dbReference type="GO" id="GO:0003676">
    <property type="term" value="F:nucleic acid binding"/>
    <property type="evidence" value="ECO:0007669"/>
    <property type="project" value="InterPro"/>
</dbReference>
<dbReference type="PANTHER" id="PTHR47723:SF19">
    <property type="entry name" value="POLYNUCLEOTIDYL TRANSFERASE, RIBONUCLEASE H-LIKE SUPERFAMILY PROTEIN"/>
    <property type="match status" value="1"/>
</dbReference>
<dbReference type="Gene3D" id="3.30.420.10">
    <property type="entry name" value="Ribonuclease H-like superfamily/Ribonuclease H"/>
    <property type="match status" value="1"/>
</dbReference>
<accession>A0AAD9UBX1</accession>
<dbReference type="EMBL" id="JANJYI010000005">
    <property type="protein sequence ID" value="KAK2651259.1"/>
    <property type="molecule type" value="Genomic_DNA"/>
</dbReference>
<reference evidence="2" key="1">
    <citation type="journal article" date="2023" name="Plant J.">
        <title>Genome sequences and population genomics provide insights into the demographic history, inbreeding, and mutation load of two 'living fossil' tree species of Dipteronia.</title>
        <authorList>
            <person name="Feng Y."/>
            <person name="Comes H.P."/>
            <person name="Chen J."/>
            <person name="Zhu S."/>
            <person name="Lu R."/>
            <person name="Zhang X."/>
            <person name="Li P."/>
            <person name="Qiu J."/>
            <person name="Olsen K.M."/>
            <person name="Qiu Y."/>
        </authorList>
    </citation>
    <scope>NUCLEOTIDE SEQUENCE</scope>
    <source>
        <strain evidence="2">KIB01</strain>
    </source>
</reference>
<dbReference type="Pfam" id="PF13456">
    <property type="entry name" value="RVT_3"/>
    <property type="match status" value="1"/>
</dbReference>
<feature type="domain" description="RNase H type-1" evidence="1">
    <location>
        <begin position="2"/>
        <end position="81"/>
    </location>
</feature>
<evidence type="ECO:0000259" key="1">
    <source>
        <dbReference type="Pfam" id="PF13456"/>
    </source>
</evidence>
<dbReference type="InterPro" id="IPR036397">
    <property type="entry name" value="RNaseH_sf"/>
</dbReference>
<dbReference type="Proteomes" id="UP001280121">
    <property type="component" value="Unassembled WGS sequence"/>
</dbReference>
<comment type="caution">
    <text evidence="2">The sequence shown here is derived from an EMBL/GenBank/DDBJ whole genome shotgun (WGS) entry which is preliminary data.</text>
</comment>
<sequence length="111" mass="12357">MSEAVTIHKGLVLACETGLYPVEVESDAKVVVGWINDSKHYSSEVGLVIDAIRKILRYNPSCSIKYVSRKANVVACTLAELALSYEDDYVWLEDFPPSIQRHLPEDAPGYV</sequence>
<dbReference type="PANTHER" id="PTHR47723">
    <property type="entry name" value="OS05G0353850 PROTEIN"/>
    <property type="match status" value="1"/>
</dbReference>
<dbReference type="SUPFAM" id="SSF53098">
    <property type="entry name" value="Ribonuclease H-like"/>
    <property type="match status" value="1"/>
</dbReference>
<evidence type="ECO:0000313" key="2">
    <source>
        <dbReference type="EMBL" id="KAK2651259.1"/>
    </source>
</evidence>
<dbReference type="CDD" id="cd06222">
    <property type="entry name" value="RNase_H_like"/>
    <property type="match status" value="1"/>
</dbReference>
<dbReference type="InterPro" id="IPR002156">
    <property type="entry name" value="RNaseH_domain"/>
</dbReference>
<organism evidence="2 3">
    <name type="scientific">Dipteronia dyeriana</name>
    <dbReference type="NCBI Taxonomy" id="168575"/>
    <lineage>
        <taxon>Eukaryota</taxon>
        <taxon>Viridiplantae</taxon>
        <taxon>Streptophyta</taxon>
        <taxon>Embryophyta</taxon>
        <taxon>Tracheophyta</taxon>
        <taxon>Spermatophyta</taxon>
        <taxon>Magnoliopsida</taxon>
        <taxon>eudicotyledons</taxon>
        <taxon>Gunneridae</taxon>
        <taxon>Pentapetalae</taxon>
        <taxon>rosids</taxon>
        <taxon>malvids</taxon>
        <taxon>Sapindales</taxon>
        <taxon>Sapindaceae</taxon>
        <taxon>Hippocastanoideae</taxon>
        <taxon>Acereae</taxon>
        <taxon>Dipteronia</taxon>
    </lineage>
</organism>
<dbReference type="InterPro" id="IPR012337">
    <property type="entry name" value="RNaseH-like_sf"/>
</dbReference>
<dbReference type="GO" id="GO:0004523">
    <property type="term" value="F:RNA-DNA hybrid ribonuclease activity"/>
    <property type="evidence" value="ECO:0007669"/>
    <property type="project" value="InterPro"/>
</dbReference>
<keyword evidence="3" id="KW-1185">Reference proteome</keyword>
<proteinExistence type="predicted"/>
<dbReference type="AlphaFoldDB" id="A0AAD9UBX1"/>